<evidence type="ECO:0000313" key="1">
    <source>
        <dbReference type="EMBL" id="SKA08094.1"/>
    </source>
</evidence>
<reference evidence="1 2" key="1">
    <citation type="submission" date="2017-02" db="EMBL/GenBank/DDBJ databases">
        <authorList>
            <person name="Peterson S.W."/>
        </authorList>
    </citation>
    <scope>NUCLEOTIDE SEQUENCE [LARGE SCALE GENOMIC DNA]</scope>
    <source>
        <strain evidence="1 2">ATCC 17233</strain>
    </source>
</reference>
<accession>A0A1T4QWJ9</accession>
<dbReference type="EMBL" id="FUXA01000030">
    <property type="protein sequence ID" value="SKA08094.1"/>
    <property type="molecule type" value="Genomic_DNA"/>
</dbReference>
<organism evidence="1 2">
    <name type="scientific">Eubacterium ruminantium</name>
    <dbReference type="NCBI Taxonomy" id="42322"/>
    <lineage>
        <taxon>Bacteria</taxon>
        <taxon>Bacillati</taxon>
        <taxon>Bacillota</taxon>
        <taxon>Clostridia</taxon>
        <taxon>Eubacteriales</taxon>
        <taxon>Eubacteriaceae</taxon>
        <taxon>Eubacterium</taxon>
    </lineage>
</organism>
<evidence type="ECO:0000313" key="2">
    <source>
        <dbReference type="Proteomes" id="UP000189857"/>
    </source>
</evidence>
<protein>
    <submittedName>
        <fullName evidence="1">Uncharacterized protein</fullName>
    </submittedName>
</protein>
<dbReference type="RefSeq" id="WP_078788313.1">
    <property type="nucleotide sequence ID" value="NZ_FNHR01000031.1"/>
</dbReference>
<keyword evidence="2" id="KW-1185">Reference proteome</keyword>
<name>A0A1T4QWJ9_9FIRM</name>
<gene>
    <name evidence="1" type="ORF">SAMN02745110_02547</name>
</gene>
<sequence length="107" mass="11953">MKSKEVKGFSSAYPNICNLKLLPNIDGTWITIQDDVGTSMTIKLSDLSDFIKSDVLDKIRAEIACHIIEDDTSGNTPARLRADWTAANKAHLIDIAILDKYKRESEE</sequence>
<proteinExistence type="predicted"/>
<dbReference type="Proteomes" id="UP000189857">
    <property type="component" value="Unassembled WGS sequence"/>
</dbReference>
<dbReference type="AlphaFoldDB" id="A0A1T4QWJ9"/>